<dbReference type="EMBL" id="JACHBK010000019">
    <property type="protein sequence ID" value="MBB5539278.1"/>
    <property type="molecule type" value="Genomic_DNA"/>
</dbReference>
<evidence type="ECO:0000313" key="1">
    <source>
        <dbReference type="EMBL" id="MBB5539278.1"/>
    </source>
</evidence>
<keyword evidence="2" id="KW-1185">Reference proteome</keyword>
<evidence type="ECO:0000313" key="2">
    <source>
        <dbReference type="Proteomes" id="UP000585507"/>
    </source>
</evidence>
<dbReference type="RefSeq" id="WP_018326532.1">
    <property type="nucleotide sequence ID" value="NZ_JACHBK010000019.1"/>
</dbReference>
<protein>
    <submittedName>
        <fullName evidence="1">50S ribosomal subunit-associated GTPase HflX</fullName>
    </submittedName>
</protein>
<gene>
    <name evidence="1" type="ORF">GGD55_006025</name>
</gene>
<name>A0A7W8UHE8_9HYPH</name>
<dbReference type="AlphaFoldDB" id="A0A7W8UHE8"/>
<dbReference type="Proteomes" id="UP000585507">
    <property type="component" value="Unassembled WGS sequence"/>
</dbReference>
<comment type="caution">
    <text evidence="1">The sequence shown here is derived from an EMBL/GenBank/DDBJ whole genome shotgun (WGS) entry which is preliminary data.</text>
</comment>
<reference evidence="1 2" key="1">
    <citation type="submission" date="2020-08" db="EMBL/GenBank/DDBJ databases">
        <title>Genomic Encyclopedia of Type Strains, Phase IV (KMG-V): Genome sequencing to study the core and pangenomes of soil and plant-associated prokaryotes.</title>
        <authorList>
            <person name="Whitman W."/>
        </authorList>
    </citation>
    <scope>NUCLEOTIDE SEQUENCE [LARGE SCALE GENOMIC DNA]</scope>
    <source>
        <strain evidence="1 2">SEMIA 4084</strain>
    </source>
</reference>
<sequence length="66" mass="7953">MSLLSHFDRLQTMRDQMEERLDLDEAGISGSGRMDYRRRRDLRDRIAEISEEIFALEQRSRCSLQY</sequence>
<accession>A0A7W8UHE8</accession>
<organism evidence="1 2">
    <name type="scientific">Rhizobium giardinii</name>
    <dbReference type="NCBI Taxonomy" id="56731"/>
    <lineage>
        <taxon>Bacteria</taxon>
        <taxon>Pseudomonadati</taxon>
        <taxon>Pseudomonadota</taxon>
        <taxon>Alphaproteobacteria</taxon>
        <taxon>Hyphomicrobiales</taxon>
        <taxon>Rhizobiaceae</taxon>
        <taxon>Rhizobium/Agrobacterium group</taxon>
        <taxon>Rhizobium</taxon>
    </lineage>
</organism>
<proteinExistence type="predicted"/>